<feature type="transmembrane region" description="Helical" evidence="19">
    <location>
        <begin position="1307"/>
        <end position="1327"/>
    </location>
</feature>
<dbReference type="SFLD" id="SFLDG00002">
    <property type="entry name" value="C1.7:_P-type_atpase_like"/>
    <property type="match status" value="1"/>
</dbReference>
<feature type="binding site" evidence="18">
    <location>
        <position position="1246"/>
    </location>
    <ligand>
        <name>Mg(2+)</name>
        <dbReference type="ChEBI" id="CHEBI:18420"/>
    </ligand>
</feature>
<comment type="catalytic activity">
    <reaction evidence="14 19">
        <text>ATP + H2O + phospholipidSide 1 = ADP + phosphate + phospholipidSide 2.</text>
        <dbReference type="EC" id="7.6.2.1"/>
    </reaction>
</comment>
<evidence type="ECO:0000256" key="8">
    <source>
        <dbReference type="ARBA" id="ARBA00022840"/>
    </source>
</evidence>
<dbReference type="InterPro" id="IPR023298">
    <property type="entry name" value="ATPase_P-typ_TM_dom_sf"/>
</dbReference>
<keyword evidence="9 18" id="KW-0460">Magnesium</keyword>
<feature type="active site" description="4-aspartylphosphate intermediate" evidence="16">
    <location>
        <position position="860"/>
    </location>
</feature>
<proteinExistence type="inferred from homology"/>
<accession>A0A9W8M9B6</accession>
<feature type="transmembrane region" description="Helical" evidence="19">
    <location>
        <begin position="319"/>
        <end position="340"/>
    </location>
</feature>
<keyword evidence="24" id="KW-1185">Reference proteome</keyword>
<name>A0A9W8M9B6_9AGAR</name>
<organism evidence="23 24">
    <name type="scientific">Candolleomyces eurysporus</name>
    <dbReference type="NCBI Taxonomy" id="2828524"/>
    <lineage>
        <taxon>Eukaryota</taxon>
        <taxon>Fungi</taxon>
        <taxon>Dikarya</taxon>
        <taxon>Basidiomycota</taxon>
        <taxon>Agaricomycotina</taxon>
        <taxon>Agaricomycetes</taxon>
        <taxon>Agaricomycetidae</taxon>
        <taxon>Agaricales</taxon>
        <taxon>Agaricineae</taxon>
        <taxon>Psathyrellaceae</taxon>
        <taxon>Candolleomyces</taxon>
    </lineage>
</organism>
<feature type="transmembrane region" description="Helical" evidence="19">
    <location>
        <begin position="352"/>
        <end position="370"/>
    </location>
</feature>
<feature type="binding site" evidence="17">
    <location>
        <position position="1057"/>
    </location>
    <ligand>
        <name>ATP</name>
        <dbReference type="ChEBI" id="CHEBI:30616"/>
    </ligand>
</feature>
<feature type="transmembrane region" description="Helical" evidence="19">
    <location>
        <begin position="796"/>
        <end position="816"/>
    </location>
</feature>
<dbReference type="GO" id="GO:0000287">
    <property type="term" value="F:magnesium ion binding"/>
    <property type="evidence" value="ECO:0007669"/>
    <property type="project" value="UniProtKB-UniRule"/>
</dbReference>
<dbReference type="PANTHER" id="PTHR24092">
    <property type="entry name" value="PROBABLE PHOSPHOLIPID-TRANSPORTING ATPASE"/>
    <property type="match status" value="1"/>
</dbReference>
<dbReference type="EMBL" id="JANBPK010001587">
    <property type="protein sequence ID" value="KAJ2921517.1"/>
    <property type="molecule type" value="Genomic_DNA"/>
</dbReference>
<dbReference type="Gene3D" id="1.20.1250.20">
    <property type="entry name" value="MFS general substrate transporter like domains"/>
    <property type="match status" value="1"/>
</dbReference>
<feature type="binding site" evidence="17">
    <location>
        <position position="861"/>
    </location>
    <ligand>
        <name>ATP</name>
        <dbReference type="ChEBI" id="CHEBI:30616"/>
    </ligand>
</feature>
<evidence type="ECO:0000259" key="22">
    <source>
        <dbReference type="Pfam" id="PF16212"/>
    </source>
</evidence>
<evidence type="ECO:0000256" key="17">
    <source>
        <dbReference type="PIRSR" id="PIRSR606539-2"/>
    </source>
</evidence>
<evidence type="ECO:0000256" key="2">
    <source>
        <dbReference type="ARBA" id="ARBA00004337"/>
    </source>
</evidence>
<feature type="domain" description="P-type ATPase N-terminal" evidence="21">
    <location>
        <begin position="556"/>
        <end position="600"/>
    </location>
</feature>
<feature type="binding site" evidence="17">
    <location>
        <position position="1139"/>
    </location>
    <ligand>
        <name>ATP</name>
        <dbReference type="ChEBI" id="CHEBI:30616"/>
    </ligand>
</feature>
<dbReference type="InterPro" id="IPR044492">
    <property type="entry name" value="P_typ_ATPase_HD_dom"/>
</dbReference>
<feature type="transmembrane region" description="Helical" evidence="19">
    <location>
        <begin position="1333"/>
        <end position="1355"/>
    </location>
</feature>
<dbReference type="FunFam" id="3.40.1110.10:FF:000085">
    <property type="entry name" value="Phospholipid-transporting ATPase"/>
    <property type="match status" value="1"/>
</dbReference>
<comment type="subcellular location">
    <subcellularLocation>
        <location evidence="2">Endosome membrane</location>
        <topology evidence="2">Multi-pass membrane protein</topology>
    </subcellularLocation>
    <subcellularLocation>
        <location evidence="19">Membrane</location>
        <topology evidence="19">Multi-pass membrane protein</topology>
    </subcellularLocation>
</comment>
<dbReference type="OrthoDB" id="377733at2759"/>
<feature type="transmembrane region" description="Helical" evidence="19">
    <location>
        <begin position="125"/>
        <end position="145"/>
    </location>
</feature>
<dbReference type="NCBIfam" id="TIGR01494">
    <property type="entry name" value="ATPase_P-type"/>
    <property type="match status" value="3"/>
</dbReference>
<evidence type="ECO:0000256" key="3">
    <source>
        <dbReference type="ARBA" id="ARBA00008109"/>
    </source>
</evidence>
<feature type="binding site" evidence="18">
    <location>
        <position position="860"/>
    </location>
    <ligand>
        <name>Mg(2+)</name>
        <dbReference type="ChEBI" id="CHEBI:18420"/>
    </ligand>
</feature>
<dbReference type="InterPro" id="IPR001757">
    <property type="entry name" value="P_typ_ATPase"/>
</dbReference>
<evidence type="ECO:0000256" key="4">
    <source>
        <dbReference type="ARBA" id="ARBA00022448"/>
    </source>
</evidence>
<feature type="transmembrane region" description="Helical" evidence="19">
    <location>
        <begin position="1465"/>
        <end position="1491"/>
    </location>
</feature>
<comment type="cofactor">
    <cofactor evidence="1 18">
        <name>Mg(2+)</name>
        <dbReference type="ChEBI" id="CHEBI:18420"/>
    </cofactor>
</comment>
<keyword evidence="11 19" id="KW-1133">Transmembrane helix</keyword>
<dbReference type="GO" id="GO:0010008">
    <property type="term" value="C:endosome membrane"/>
    <property type="evidence" value="ECO:0007669"/>
    <property type="project" value="UniProtKB-SubCell"/>
</dbReference>
<keyword evidence="10 19" id="KW-1278">Translocase</keyword>
<dbReference type="InterPro" id="IPR006539">
    <property type="entry name" value="P-type_ATPase_IV"/>
</dbReference>
<dbReference type="SUPFAM" id="SSF81665">
    <property type="entry name" value="Calcium ATPase, transmembrane domain M"/>
    <property type="match status" value="1"/>
</dbReference>
<feature type="transmembrane region" description="Helical" evidence="19">
    <location>
        <begin position="486"/>
        <end position="506"/>
    </location>
</feature>
<dbReference type="PROSITE" id="PS00154">
    <property type="entry name" value="ATPASE_E1_E2"/>
    <property type="match status" value="1"/>
</dbReference>
<feature type="binding site" evidence="17">
    <location>
        <position position="862"/>
    </location>
    <ligand>
        <name>ATP</name>
        <dbReference type="ChEBI" id="CHEBI:30616"/>
    </ligand>
</feature>
<feature type="binding site" evidence="17">
    <location>
        <position position="1249"/>
    </location>
    <ligand>
        <name>ATP</name>
        <dbReference type="ChEBI" id="CHEBI:30616"/>
    </ligand>
</feature>
<dbReference type="SUPFAM" id="SSF81660">
    <property type="entry name" value="Metal cation-transporting ATPase, ATP-binding domain N"/>
    <property type="match status" value="1"/>
</dbReference>
<evidence type="ECO:0000256" key="10">
    <source>
        <dbReference type="ARBA" id="ARBA00022967"/>
    </source>
</evidence>
<evidence type="ECO:0000256" key="5">
    <source>
        <dbReference type="ARBA" id="ARBA00022692"/>
    </source>
</evidence>
<feature type="binding site" evidence="17">
    <location>
        <position position="1250"/>
    </location>
    <ligand>
        <name>ATP</name>
        <dbReference type="ChEBI" id="CHEBI:30616"/>
    </ligand>
</feature>
<feature type="binding site" evidence="17">
    <location>
        <position position="1140"/>
    </location>
    <ligand>
        <name>ATP</name>
        <dbReference type="ChEBI" id="CHEBI:30616"/>
    </ligand>
</feature>
<dbReference type="InterPro" id="IPR023214">
    <property type="entry name" value="HAD_sf"/>
</dbReference>
<gene>
    <name evidence="23" type="ORF">H1R20_g15573</name>
</gene>
<dbReference type="SUPFAM" id="SSF103473">
    <property type="entry name" value="MFS general substrate transporter"/>
    <property type="match status" value="1"/>
</dbReference>
<keyword evidence="8 17" id="KW-0067">ATP-binding</keyword>
<feature type="transmembrane region" description="Helical" evidence="19">
    <location>
        <begin position="206"/>
        <end position="227"/>
    </location>
</feature>
<keyword evidence="12" id="KW-0445">Lipid transport</keyword>
<dbReference type="SFLD" id="SFLDF00027">
    <property type="entry name" value="p-type_atpase"/>
    <property type="match status" value="1"/>
</dbReference>
<dbReference type="GO" id="GO:0045332">
    <property type="term" value="P:phospholipid translocation"/>
    <property type="evidence" value="ECO:0007669"/>
    <property type="project" value="TreeGrafter"/>
</dbReference>
<dbReference type="InterPro" id="IPR008250">
    <property type="entry name" value="ATPase_P-typ_transduc_dom_A_sf"/>
</dbReference>
<feature type="binding site" evidence="17">
    <location>
        <position position="962"/>
    </location>
    <ligand>
        <name>ATP</name>
        <dbReference type="ChEBI" id="CHEBI:30616"/>
    </ligand>
</feature>
<dbReference type="GO" id="GO:0006897">
    <property type="term" value="P:endocytosis"/>
    <property type="evidence" value="ECO:0007669"/>
    <property type="project" value="TreeGrafter"/>
</dbReference>
<feature type="transmembrane region" description="Helical" evidence="19">
    <location>
        <begin position="1385"/>
        <end position="1405"/>
    </location>
</feature>
<evidence type="ECO:0000256" key="19">
    <source>
        <dbReference type="RuleBase" id="RU362033"/>
    </source>
</evidence>
<dbReference type="PANTHER" id="PTHR24092:SF5">
    <property type="entry name" value="PHOSPHOLIPID-TRANSPORTING ATPASE"/>
    <property type="match status" value="1"/>
</dbReference>
<evidence type="ECO:0000256" key="16">
    <source>
        <dbReference type="PIRSR" id="PIRSR606539-1"/>
    </source>
</evidence>
<evidence type="ECO:0000313" key="24">
    <source>
        <dbReference type="Proteomes" id="UP001140091"/>
    </source>
</evidence>
<evidence type="ECO:0000256" key="20">
    <source>
        <dbReference type="SAM" id="MobiDB-lite"/>
    </source>
</evidence>
<dbReference type="NCBIfam" id="TIGR01652">
    <property type="entry name" value="ATPase-Plipid"/>
    <property type="match status" value="1"/>
</dbReference>
<feature type="transmembrane region" description="Helical" evidence="19">
    <location>
        <begin position="173"/>
        <end position="194"/>
    </location>
</feature>
<keyword evidence="5 19" id="KW-0812">Transmembrane</keyword>
<dbReference type="Pfam" id="PF13246">
    <property type="entry name" value="Cation_ATPase"/>
    <property type="match status" value="1"/>
</dbReference>
<keyword evidence="13 19" id="KW-0472">Membrane</keyword>
<feature type="binding site" evidence="17">
    <location>
        <position position="1004"/>
    </location>
    <ligand>
        <name>ATP</name>
        <dbReference type="ChEBI" id="CHEBI:30616"/>
    </ligand>
</feature>
<evidence type="ECO:0000256" key="7">
    <source>
        <dbReference type="ARBA" id="ARBA00022741"/>
    </source>
</evidence>
<feature type="non-terminal residue" evidence="23">
    <location>
        <position position="1"/>
    </location>
</feature>
<evidence type="ECO:0000256" key="14">
    <source>
        <dbReference type="ARBA" id="ARBA00034036"/>
    </source>
</evidence>
<evidence type="ECO:0000256" key="15">
    <source>
        <dbReference type="ARBA" id="ARBA00049128"/>
    </source>
</evidence>
<dbReference type="SFLD" id="SFLDS00003">
    <property type="entry name" value="Haloacid_Dehalogenase"/>
    <property type="match status" value="1"/>
</dbReference>
<sequence length="1507" mass="167273">MSAVGRVWRSYSNAEKRDIGIYIVGIMFYKLGLEFFNGSITTLATDRFNAASAFTKIGAAQGLNQAAQCVGAILIAPLVKRWPTRTVLSAAIIMFSLMTAILLIVDAGTGGKFKDLETNEKRYGTWNPNLLFLIWTVSGICYGMVELIRRVIPADIVGGHVDKLRRMDATVHIFYEVAGTSGAFASSSAISRWGNNKSFFLTPVDFRTVFFGFAGATWLFISTLSFAREAAVNEEMEAAGLAGVDRSKRPSTNYLVMVWRGFRSFGESVWVGARLIFTNRCFIWLIPSYAIALYLHRFLENTLAPAFARRVLNVSAWSQIIVGGSNFGELLGALAVLLLSDYVPTPLPWLRFDAVALNIVWVLPTFARIATPDVSWAWKVAGCFIPISMGWAAGDVSLAAYIQSVLSDSAFHHERVSALGAVMVCDSFKILPKLWNVTHLTSLKAFLYTTYIVLNAFLSVVLGHVIDNDLKANDNIIQSLKTVGGVHFTVACAVVLASTFVPKGAFSFNPKALGRITTGGTPVHSDSEMDMWLAGPFQSFFRPERRIHGKQPPLIPPNIVRNQKYNIFAFFPVVFYEQFKFFFNLYFLVALSQFVPALKIGFIVTYVHRTLGVRVVRDDRKGGLRRLQTAPARQGDSSGTCFIRTDQLDGETDWKLRVAVPPETQKMDEKNLPAIDAEIYADPPIKDIHTFLGTFTLNKPPAAQGDQGLPLQELPPSVSPLTAENILWSNTVLAAGSAVGFVIYTGSETRAVMNTSHPETKVGLLELEINKLAKILCAVTLVMSVVLVALNGFRGLWYVYVFRFLILFSSIIPISLRVNLDMGKTVYANQIMNDPEIPNTIVRTSTLPEELGRITYLLSDKTGTLTQNEMEMRKLHMGTMSYGADAMDEVTHQLAVAFGAEQGSGHHKQPSMSTGAQLATRGRRDMSSRVRDVVLSLALCHNVTPVTNDDGTVTYQASSPDEVAIVTWTASVGLTLVFRDRTKMELQTPTGARVTYDILDIFPFTSESKRMGIVVRETQTGEITFLQKGADVVMAKIVQRNDWLEEETSNMAREGLRTLVMARKRLSSQLYKEFASQHHAASVKLEGRNEAMAAVVTEFLEHDLELLGLTGVEDKLQDDVKSTLELLRNAGIKIWMLTGDKVETARCIAISTKLVARNQYIHEMSKLKTADQIRDQLDFLQNKLDCCLVIDGESLQLCLNLFQNEFIEITTKLSAVVACRCSPTQKADVARLIRKATKKRVCCIGDGGNDVSMIQAADVGVGIVGKEGKQASLAADFSVTQFSYLTKLLLWHGRNSYRRSAKLAQFVIHRGLIISIMQAVFSAIFYFAPIALYQGWLLVGYATVYTMAPVFSLVLDRDVNEDLALLYPELYKELTKGRSLSFKTFFQWCMISLYQGAAIMIMSLVLFENEFLHIVSISFTALILNELIMVALEITTWHVYMVISEVVTLFFYVISIAFLPEYFDLSFVVSVGFAWKTAVIVAISTIPLYIIKLIRRKVAPAASSKLL</sequence>
<protein>
    <recommendedName>
        <fullName evidence="19">Phospholipid-transporting ATPase</fullName>
        <ecNumber evidence="19">7.6.2.1</ecNumber>
    </recommendedName>
</protein>
<dbReference type="InterPro" id="IPR018303">
    <property type="entry name" value="ATPase_P-typ_P_site"/>
</dbReference>
<dbReference type="Pfam" id="PF16209">
    <property type="entry name" value="PhoLip_ATPase_N"/>
    <property type="match status" value="1"/>
</dbReference>
<dbReference type="FunFam" id="3.40.50.1000:FF:000009">
    <property type="entry name" value="Phospholipid-transporting ATPase"/>
    <property type="match status" value="1"/>
</dbReference>
<feature type="binding site" evidence="18">
    <location>
        <position position="1250"/>
    </location>
    <ligand>
        <name>Mg(2+)</name>
        <dbReference type="ChEBI" id="CHEBI:18420"/>
    </ligand>
</feature>
<evidence type="ECO:0000256" key="13">
    <source>
        <dbReference type="ARBA" id="ARBA00023136"/>
    </source>
</evidence>
<dbReference type="GO" id="GO:0005524">
    <property type="term" value="F:ATP binding"/>
    <property type="evidence" value="ECO:0007669"/>
    <property type="project" value="UniProtKB-UniRule"/>
</dbReference>
<dbReference type="InterPro" id="IPR036412">
    <property type="entry name" value="HAD-like_sf"/>
</dbReference>
<feature type="transmembrane region" description="Helical" evidence="19">
    <location>
        <begin position="772"/>
        <end position="790"/>
    </location>
</feature>
<feature type="binding site" evidence="18">
    <location>
        <position position="862"/>
    </location>
    <ligand>
        <name>Mg(2+)</name>
        <dbReference type="ChEBI" id="CHEBI:18420"/>
    </ligand>
</feature>
<dbReference type="GO" id="GO:0005886">
    <property type="term" value="C:plasma membrane"/>
    <property type="evidence" value="ECO:0007669"/>
    <property type="project" value="TreeGrafter"/>
</dbReference>
<evidence type="ECO:0000313" key="23">
    <source>
        <dbReference type="EMBL" id="KAJ2921517.1"/>
    </source>
</evidence>
<dbReference type="GO" id="GO:0140326">
    <property type="term" value="F:ATPase-coupled intramembrane lipid transporter activity"/>
    <property type="evidence" value="ECO:0007669"/>
    <property type="project" value="UniProtKB-EC"/>
</dbReference>
<dbReference type="InterPro" id="IPR023299">
    <property type="entry name" value="ATPase_P-typ_cyto_dom_N"/>
</dbReference>
<dbReference type="GO" id="GO:0016887">
    <property type="term" value="F:ATP hydrolysis activity"/>
    <property type="evidence" value="ECO:0007669"/>
    <property type="project" value="InterPro"/>
</dbReference>
<feature type="transmembrane region" description="Helical" evidence="19">
    <location>
        <begin position="1439"/>
        <end position="1459"/>
    </location>
</feature>
<keyword evidence="6 18" id="KW-0479">Metal-binding</keyword>
<dbReference type="InterPro" id="IPR036259">
    <property type="entry name" value="MFS_trans_sf"/>
</dbReference>
<evidence type="ECO:0000256" key="11">
    <source>
        <dbReference type="ARBA" id="ARBA00022989"/>
    </source>
</evidence>
<feature type="transmembrane region" description="Helical" evidence="19">
    <location>
        <begin position="376"/>
        <end position="402"/>
    </location>
</feature>
<dbReference type="Pfam" id="PF16212">
    <property type="entry name" value="PhoLip_ATPase_C"/>
    <property type="match status" value="1"/>
</dbReference>
<keyword evidence="4" id="KW-0813">Transport</keyword>
<evidence type="ECO:0000259" key="21">
    <source>
        <dbReference type="Pfam" id="PF16209"/>
    </source>
</evidence>
<dbReference type="GO" id="GO:0006890">
    <property type="term" value="P:retrograde vesicle-mediated transport, Golgi to endoplasmic reticulum"/>
    <property type="evidence" value="ECO:0007669"/>
    <property type="project" value="TreeGrafter"/>
</dbReference>
<dbReference type="Gene3D" id="1.20.1110.10">
    <property type="entry name" value="Calcium-transporting ATPase, transmembrane domain"/>
    <property type="match status" value="1"/>
</dbReference>
<dbReference type="Proteomes" id="UP001140091">
    <property type="component" value="Unassembled WGS sequence"/>
</dbReference>
<feature type="transmembrane region" description="Helical" evidence="19">
    <location>
        <begin position="445"/>
        <end position="466"/>
    </location>
</feature>
<dbReference type="EC" id="7.6.2.1" evidence="19"/>
<dbReference type="Gene3D" id="2.70.150.10">
    <property type="entry name" value="Calcium-transporting ATPase, cytoplasmic transduction domain A"/>
    <property type="match status" value="1"/>
</dbReference>
<feature type="transmembrane region" description="Helical" evidence="19">
    <location>
        <begin position="585"/>
        <end position="607"/>
    </location>
</feature>
<feature type="domain" description="P-type ATPase C-terminal" evidence="22">
    <location>
        <begin position="1273"/>
        <end position="1500"/>
    </location>
</feature>
<comment type="caution">
    <text evidence="23">The sequence shown here is derived from an EMBL/GenBank/DDBJ whole genome shotgun (WGS) entry which is preliminary data.</text>
</comment>
<evidence type="ECO:0000256" key="12">
    <source>
        <dbReference type="ARBA" id="ARBA00023055"/>
    </source>
</evidence>
<feature type="transmembrane region" description="Helical" evidence="19">
    <location>
        <begin position="1411"/>
        <end position="1432"/>
    </location>
</feature>
<feature type="binding site" evidence="17">
    <location>
        <position position="1220"/>
    </location>
    <ligand>
        <name>ATP</name>
        <dbReference type="ChEBI" id="CHEBI:30616"/>
    </ligand>
</feature>
<comment type="catalytic activity">
    <reaction evidence="15">
        <text>a 1,2-diacyl-sn-glycero-3-phosphoethanolamine(out) + ATP + H2O = a 1,2-diacyl-sn-glycero-3-phosphoethanolamine(in) + ADP + phosphate + H(+)</text>
        <dbReference type="Rhea" id="RHEA:66132"/>
        <dbReference type="ChEBI" id="CHEBI:15377"/>
        <dbReference type="ChEBI" id="CHEBI:15378"/>
        <dbReference type="ChEBI" id="CHEBI:30616"/>
        <dbReference type="ChEBI" id="CHEBI:43474"/>
        <dbReference type="ChEBI" id="CHEBI:64612"/>
        <dbReference type="ChEBI" id="CHEBI:456216"/>
    </reaction>
    <physiologicalReaction direction="left-to-right" evidence="15">
        <dbReference type="Rhea" id="RHEA:66133"/>
    </physiologicalReaction>
</comment>
<dbReference type="SUPFAM" id="SSF56784">
    <property type="entry name" value="HAD-like"/>
    <property type="match status" value="1"/>
</dbReference>
<feature type="binding site" evidence="17">
    <location>
        <position position="1028"/>
    </location>
    <ligand>
        <name>ATP</name>
        <dbReference type="ChEBI" id="CHEBI:30616"/>
    </ligand>
</feature>
<dbReference type="InterPro" id="IPR032631">
    <property type="entry name" value="P-type_ATPase_N"/>
</dbReference>
<dbReference type="PRINTS" id="PR00119">
    <property type="entry name" value="CATATPASE"/>
</dbReference>
<evidence type="ECO:0000256" key="9">
    <source>
        <dbReference type="ARBA" id="ARBA00022842"/>
    </source>
</evidence>
<dbReference type="SUPFAM" id="SSF81653">
    <property type="entry name" value="Calcium ATPase, transduction domain A"/>
    <property type="match status" value="1"/>
</dbReference>
<dbReference type="Gene3D" id="3.40.50.1000">
    <property type="entry name" value="HAD superfamily/HAD-like"/>
    <property type="match status" value="2"/>
</dbReference>
<reference evidence="23" key="1">
    <citation type="submission" date="2022-06" db="EMBL/GenBank/DDBJ databases">
        <title>Genome Sequence of Candolleomyces eurysporus.</title>
        <authorList>
            <person name="Buettner E."/>
        </authorList>
    </citation>
    <scope>NUCLEOTIDE SEQUENCE</scope>
    <source>
        <strain evidence="23">VTCC 930004</strain>
    </source>
</reference>
<feature type="transmembrane region" description="Helical" evidence="19">
    <location>
        <begin position="87"/>
        <end position="105"/>
    </location>
</feature>
<feature type="region of interest" description="Disordered" evidence="20">
    <location>
        <begin position="902"/>
        <end position="923"/>
    </location>
</feature>
<comment type="similarity">
    <text evidence="3 19">Belongs to the cation transport ATPase (P-type) (TC 3.A.3) family. Type IV subfamily.</text>
</comment>
<dbReference type="GO" id="GO:0005802">
    <property type="term" value="C:trans-Golgi network"/>
    <property type="evidence" value="ECO:0007669"/>
    <property type="project" value="TreeGrafter"/>
</dbReference>
<feature type="binding site" evidence="17">
    <location>
        <position position="1226"/>
    </location>
    <ligand>
        <name>ATP</name>
        <dbReference type="ChEBI" id="CHEBI:30616"/>
    </ligand>
</feature>
<dbReference type="Gene3D" id="3.40.1110.10">
    <property type="entry name" value="Calcium-transporting ATPase, cytoplasmic domain N"/>
    <property type="match status" value="2"/>
</dbReference>
<feature type="binding site" evidence="17">
    <location>
        <position position="1138"/>
    </location>
    <ligand>
        <name>ATP</name>
        <dbReference type="ChEBI" id="CHEBI:30616"/>
    </ligand>
</feature>
<evidence type="ECO:0000256" key="6">
    <source>
        <dbReference type="ARBA" id="ARBA00022723"/>
    </source>
</evidence>
<evidence type="ECO:0000256" key="1">
    <source>
        <dbReference type="ARBA" id="ARBA00001946"/>
    </source>
</evidence>
<dbReference type="InterPro" id="IPR032630">
    <property type="entry name" value="P_typ_ATPase_c"/>
</dbReference>
<evidence type="ECO:0000256" key="18">
    <source>
        <dbReference type="PIRSR" id="PIRSR606539-3"/>
    </source>
</evidence>
<feature type="binding site" evidence="17">
    <location>
        <position position="860"/>
    </location>
    <ligand>
        <name>ATP</name>
        <dbReference type="ChEBI" id="CHEBI:30616"/>
    </ligand>
</feature>
<keyword evidence="7 17" id="KW-0547">Nucleotide-binding</keyword>